<dbReference type="InterPro" id="IPR009297">
    <property type="entry name" value="DUF952"/>
</dbReference>
<dbReference type="PANTHER" id="PTHR34129:SF1">
    <property type="entry name" value="DUF952 DOMAIN-CONTAINING PROTEIN"/>
    <property type="match status" value="1"/>
</dbReference>
<dbReference type="Proteomes" id="UP000774617">
    <property type="component" value="Unassembled WGS sequence"/>
</dbReference>
<dbReference type="SUPFAM" id="SSF56399">
    <property type="entry name" value="ADP-ribosylation"/>
    <property type="match status" value="1"/>
</dbReference>
<dbReference type="PANTHER" id="PTHR34129">
    <property type="entry name" value="BLR1139 PROTEIN"/>
    <property type="match status" value="1"/>
</dbReference>
<accession>A0ABQ8G8K8</accession>
<comment type="caution">
    <text evidence="1">The sequence shown here is derived from an EMBL/GenBank/DDBJ whole genome shotgun (WGS) entry which is preliminary data.</text>
</comment>
<organism evidence="1 2">
    <name type="scientific">Macrophomina phaseolina</name>
    <dbReference type="NCBI Taxonomy" id="35725"/>
    <lineage>
        <taxon>Eukaryota</taxon>
        <taxon>Fungi</taxon>
        <taxon>Dikarya</taxon>
        <taxon>Ascomycota</taxon>
        <taxon>Pezizomycotina</taxon>
        <taxon>Dothideomycetes</taxon>
        <taxon>Dothideomycetes incertae sedis</taxon>
        <taxon>Botryosphaeriales</taxon>
        <taxon>Botryosphaeriaceae</taxon>
        <taxon>Macrophomina</taxon>
    </lineage>
</organism>
<name>A0ABQ8G8K8_9PEZI</name>
<sequence>MATPAATPSNAFKILTAAQWAEWQRTGAFAGASIDLTDGYIHLSSADTAGETYEKYFANSPDPLVVVEVDLRQLGESVKWEPSRGGALFPHVYGTIGKGAVVKVWEDDDVGKALFDELVRERR</sequence>
<evidence type="ECO:0008006" key="3">
    <source>
        <dbReference type="Google" id="ProtNLM"/>
    </source>
</evidence>
<keyword evidence="2" id="KW-1185">Reference proteome</keyword>
<dbReference type="Pfam" id="PF06108">
    <property type="entry name" value="DUF952"/>
    <property type="match status" value="1"/>
</dbReference>
<evidence type="ECO:0000313" key="2">
    <source>
        <dbReference type="Proteomes" id="UP000774617"/>
    </source>
</evidence>
<evidence type="ECO:0000313" key="1">
    <source>
        <dbReference type="EMBL" id="KAH7048326.1"/>
    </source>
</evidence>
<dbReference type="Gene3D" id="3.20.170.20">
    <property type="entry name" value="Protein of unknown function DUF952"/>
    <property type="match status" value="1"/>
</dbReference>
<proteinExistence type="predicted"/>
<reference evidence="1 2" key="1">
    <citation type="journal article" date="2021" name="Nat. Commun.">
        <title>Genetic determinants of endophytism in the Arabidopsis root mycobiome.</title>
        <authorList>
            <person name="Mesny F."/>
            <person name="Miyauchi S."/>
            <person name="Thiergart T."/>
            <person name="Pickel B."/>
            <person name="Atanasova L."/>
            <person name="Karlsson M."/>
            <person name="Huettel B."/>
            <person name="Barry K.W."/>
            <person name="Haridas S."/>
            <person name="Chen C."/>
            <person name="Bauer D."/>
            <person name="Andreopoulos W."/>
            <person name="Pangilinan J."/>
            <person name="LaButti K."/>
            <person name="Riley R."/>
            <person name="Lipzen A."/>
            <person name="Clum A."/>
            <person name="Drula E."/>
            <person name="Henrissat B."/>
            <person name="Kohler A."/>
            <person name="Grigoriev I.V."/>
            <person name="Martin F.M."/>
            <person name="Hacquard S."/>
        </authorList>
    </citation>
    <scope>NUCLEOTIDE SEQUENCE [LARGE SCALE GENOMIC DNA]</scope>
    <source>
        <strain evidence="1 2">MPI-SDFR-AT-0080</strain>
    </source>
</reference>
<gene>
    <name evidence="1" type="ORF">B0J12DRAFT_111121</name>
</gene>
<protein>
    <recommendedName>
        <fullName evidence="3">DUF952 domain-containing protein</fullName>
    </recommendedName>
</protein>
<dbReference type="EMBL" id="JAGTJR010000015">
    <property type="protein sequence ID" value="KAH7048326.1"/>
    <property type="molecule type" value="Genomic_DNA"/>
</dbReference>